<dbReference type="PANTHER" id="PTHR24135:SF28">
    <property type="entry name" value="LD13733P"/>
    <property type="match status" value="1"/>
</dbReference>
<reference evidence="2 3" key="1">
    <citation type="journal article" date="2018" name="Sci. Rep.">
        <title>Genomic signatures of local adaptation to the degree of environmental predictability in rotifers.</title>
        <authorList>
            <person name="Franch-Gras L."/>
            <person name="Hahn C."/>
            <person name="Garcia-Roger E.M."/>
            <person name="Carmona M.J."/>
            <person name="Serra M."/>
            <person name="Gomez A."/>
        </authorList>
    </citation>
    <scope>NUCLEOTIDE SEQUENCE [LARGE SCALE GENOMIC DNA]</scope>
    <source>
        <strain evidence="2">HYR1</strain>
    </source>
</reference>
<dbReference type="InterPro" id="IPR051569">
    <property type="entry name" value="SHANK"/>
</dbReference>
<organism evidence="2 3">
    <name type="scientific">Brachionus plicatilis</name>
    <name type="common">Marine rotifer</name>
    <name type="synonym">Brachionus muelleri</name>
    <dbReference type="NCBI Taxonomy" id="10195"/>
    <lineage>
        <taxon>Eukaryota</taxon>
        <taxon>Metazoa</taxon>
        <taxon>Spiralia</taxon>
        <taxon>Gnathifera</taxon>
        <taxon>Rotifera</taxon>
        <taxon>Eurotatoria</taxon>
        <taxon>Monogononta</taxon>
        <taxon>Pseudotrocha</taxon>
        <taxon>Ploima</taxon>
        <taxon>Brachionidae</taxon>
        <taxon>Brachionus</taxon>
    </lineage>
</organism>
<dbReference type="Pfam" id="PF07647">
    <property type="entry name" value="SAM_2"/>
    <property type="match status" value="1"/>
</dbReference>
<evidence type="ECO:0000313" key="2">
    <source>
        <dbReference type="EMBL" id="RNA13766.1"/>
    </source>
</evidence>
<dbReference type="GO" id="GO:0030160">
    <property type="term" value="F:synaptic receptor adaptor activity"/>
    <property type="evidence" value="ECO:0007669"/>
    <property type="project" value="TreeGrafter"/>
</dbReference>
<dbReference type="EMBL" id="REGN01005333">
    <property type="protein sequence ID" value="RNA13766.1"/>
    <property type="molecule type" value="Genomic_DNA"/>
</dbReference>
<evidence type="ECO:0000259" key="1">
    <source>
        <dbReference type="PROSITE" id="PS50105"/>
    </source>
</evidence>
<dbReference type="InterPro" id="IPR001660">
    <property type="entry name" value="SAM"/>
</dbReference>
<name>A0A3M7QQU5_BRAPC</name>
<evidence type="ECO:0000313" key="3">
    <source>
        <dbReference type="Proteomes" id="UP000276133"/>
    </source>
</evidence>
<dbReference type="GO" id="GO:0035255">
    <property type="term" value="F:ionotropic glutamate receptor binding"/>
    <property type="evidence" value="ECO:0007669"/>
    <property type="project" value="TreeGrafter"/>
</dbReference>
<dbReference type="Gene3D" id="1.10.150.50">
    <property type="entry name" value="Transcription Factor, Ets-1"/>
    <property type="match status" value="1"/>
</dbReference>
<gene>
    <name evidence="2" type="ORF">BpHYR1_015296</name>
</gene>
<keyword evidence="3" id="KW-1185">Reference proteome</keyword>
<keyword evidence="2" id="KW-0808">Transferase</keyword>
<dbReference type="Proteomes" id="UP000276133">
    <property type="component" value="Unassembled WGS sequence"/>
</dbReference>
<protein>
    <submittedName>
        <fullName evidence="2">Diacylglycerol kinase eta isoform X1</fullName>
    </submittedName>
</protein>
<proteinExistence type="predicted"/>
<dbReference type="SMART" id="SM00454">
    <property type="entry name" value="SAM"/>
    <property type="match status" value="1"/>
</dbReference>
<dbReference type="GO" id="GO:0016301">
    <property type="term" value="F:kinase activity"/>
    <property type="evidence" value="ECO:0007669"/>
    <property type="project" value="UniProtKB-KW"/>
</dbReference>
<feature type="domain" description="SAM" evidence="1">
    <location>
        <begin position="149"/>
        <end position="212"/>
    </location>
</feature>
<dbReference type="STRING" id="10195.A0A3M7QQU5"/>
<dbReference type="PROSITE" id="PS50105">
    <property type="entry name" value="SAM_DOMAIN"/>
    <property type="match status" value="1"/>
</dbReference>
<dbReference type="PANTHER" id="PTHR24135">
    <property type="entry name" value="SH3 AND MULTIPLE ANKYRIN REPEAT DOMAINS PROTEIN"/>
    <property type="match status" value="1"/>
</dbReference>
<keyword evidence="2" id="KW-0418">Kinase</keyword>
<dbReference type="InterPro" id="IPR013761">
    <property type="entry name" value="SAM/pointed_sf"/>
</dbReference>
<comment type="caution">
    <text evidence="2">The sequence shown here is derived from an EMBL/GenBank/DDBJ whole genome shotgun (WGS) entry which is preliminary data.</text>
</comment>
<sequence length="220" mass="25975">MLNINKGNYELQNTSKLFNSQNKVQATIKRAIKTAIKNYFDKFSMKKFDELINSNRDIKNLLFQTNKSVVMKKVLALVVLIATQTRLVRYHPDHNQFIETPTQPKKSLDKSESKRSRFNIVERYKKSKLRQKDDRELLRTLHCIPVEDWGIEEVCLWLESLNLSEYKESFMRHDIRGTEIRNLERRDLRELGIVKVGHLKRILNAAKDIPKHIAIEKKSV</sequence>
<accession>A0A3M7QQU5</accession>
<dbReference type="SUPFAM" id="SSF47769">
    <property type="entry name" value="SAM/Pointed domain"/>
    <property type="match status" value="1"/>
</dbReference>
<dbReference type="AlphaFoldDB" id="A0A3M7QQU5"/>
<dbReference type="OrthoDB" id="10067324at2759"/>